<comment type="caution">
    <text evidence="2">The sequence shown here is derived from an EMBL/GenBank/DDBJ whole genome shotgun (WGS) entry which is preliminary data.</text>
</comment>
<evidence type="ECO:0000256" key="1">
    <source>
        <dbReference type="SAM" id="MobiDB-lite"/>
    </source>
</evidence>
<dbReference type="AlphaFoldDB" id="A0AAD1XEY4"/>
<gene>
    <name evidence="2" type="ORF">ECRASSUSDP1_LOCUS9733</name>
</gene>
<proteinExistence type="predicted"/>
<protein>
    <submittedName>
        <fullName evidence="2">Uncharacterized protein</fullName>
    </submittedName>
</protein>
<dbReference type="EMBL" id="CAMPGE010009574">
    <property type="protein sequence ID" value="CAI2368441.1"/>
    <property type="molecule type" value="Genomic_DNA"/>
</dbReference>
<keyword evidence="3" id="KW-1185">Reference proteome</keyword>
<dbReference type="Proteomes" id="UP001295684">
    <property type="component" value="Unassembled WGS sequence"/>
</dbReference>
<sequence>MSIIQDLLSKTEKVTKPSISSPQNTLNPNSARDKPAENPKEDGFKYSRWRNDSLRRINFLINNSNGNLTRAEIQSVAKRLSSVQSKARSKEHSLSSTNSKRIVENFSEARANDHIDPSYHDSKTKISKRGHKMRLSLHSVNNLSKSELLNLYSNHEGSKIHKRKAFEVPIIKLRKENYLRSDPTYKNRLFHDVHCSMTPQRQLVTQKSKRPAGFKLNLWRSNKKCSKKEYNYVMGRFNHFMRRTKNTPVSLKGSNLRNSMIHMPLST</sequence>
<accession>A0AAD1XEY4</accession>
<feature type="compositionally biased region" description="Polar residues" evidence="1">
    <location>
        <begin position="17"/>
        <end position="30"/>
    </location>
</feature>
<feature type="region of interest" description="Disordered" evidence="1">
    <location>
        <begin position="1"/>
        <end position="44"/>
    </location>
</feature>
<organism evidence="2 3">
    <name type="scientific">Euplotes crassus</name>
    <dbReference type="NCBI Taxonomy" id="5936"/>
    <lineage>
        <taxon>Eukaryota</taxon>
        <taxon>Sar</taxon>
        <taxon>Alveolata</taxon>
        <taxon>Ciliophora</taxon>
        <taxon>Intramacronucleata</taxon>
        <taxon>Spirotrichea</taxon>
        <taxon>Hypotrichia</taxon>
        <taxon>Euplotida</taxon>
        <taxon>Euplotidae</taxon>
        <taxon>Moneuplotes</taxon>
    </lineage>
</organism>
<name>A0AAD1XEY4_EUPCR</name>
<feature type="compositionally biased region" description="Basic and acidic residues" evidence="1">
    <location>
        <begin position="31"/>
        <end position="44"/>
    </location>
</feature>
<evidence type="ECO:0000313" key="2">
    <source>
        <dbReference type="EMBL" id="CAI2368441.1"/>
    </source>
</evidence>
<reference evidence="2" key="1">
    <citation type="submission" date="2023-07" db="EMBL/GenBank/DDBJ databases">
        <authorList>
            <consortium name="AG Swart"/>
            <person name="Singh M."/>
            <person name="Singh A."/>
            <person name="Seah K."/>
            <person name="Emmerich C."/>
        </authorList>
    </citation>
    <scope>NUCLEOTIDE SEQUENCE</scope>
    <source>
        <strain evidence="2">DP1</strain>
    </source>
</reference>
<evidence type="ECO:0000313" key="3">
    <source>
        <dbReference type="Proteomes" id="UP001295684"/>
    </source>
</evidence>